<evidence type="ECO:0000259" key="1">
    <source>
        <dbReference type="SMART" id="SM00829"/>
    </source>
</evidence>
<dbReference type="GO" id="GO:0016651">
    <property type="term" value="F:oxidoreductase activity, acting on NAD(P)H"/>
    <property type="evidence" value="ECO:0007669"/>
    <property type="project" value="InterPro"/>
</dbReference>
<feature type="non-terminal residue" evidence="2">
    <location>
        <position position="1"/>
    </location>
</feature>
<dbReference type="AlphaFoldDB" id="A0A9W8MJR2"/>
<sequence>MSSANTQTALVLPEKFGELVLTTLPVYKPGKDEVLVKVHSTALNPVDWKIQRRGIFSGVFPHVLGSDIAGEVVELGEGVSQFSKGDKVFFQGVYQENHHNGLQEYTTADVHTLAKIPPNISFDEASSIPVALTTAYLGLYNVNPYGLGLDSPLNGGARGKYAGTPIVIIGGSSSVGQLALQFARLSGFDPIITTSSVKHEVFLKSLGATHVLDRHIPLSKEHVGAITDKPIQYVFDAISLPDTQKAGLDVLVSGGHILTVLNPQPFTAERGPKENKTVVQVVGDKRLPHNVQLMRDFWAHVTALLEAGDIQPNRVEVLPNGLKGVADGLKRLQEDNVSGVKLVSRPRETT</sequence>
<dbReference type="InterPro" id="IPR013149">
    <property type="entry name" value="ADH-like_C"/>
</dbReference>
<dbReference type="InterPro" id="IPR036291">
    <property type="entry name" value="NAD(P)-bd_dom_sf"/>
</dbReference>
<dbReference type="InterPro" id="IPR020843">
    <property type="entry name" value="ER"/>
</dbReference>
<dbReference type="SUPFAM" id="SSF50129">
    <property type="entry name" value="GroES-like"/>
    <property type="match status" value="1"/>
</dbReference>
<dbReference type="InterPro" id="IPR013154">
    <property type="entry name" value="ADH-like_N"/>
</dbReference>
<evidence type="ECO:0000313" key="3">
    <source>
        <dbReference type="Proteomes" id="UP001140091"/>
    </source>
</evidence>
<reference evidence="2" key="1">
    <citation type="submission" date="2022-06" db="EMBL/GenBank/DDBJ databases">
        <title>Genome Sequence of Candolleomyces eurysporus.</title>
        <authorList>
            <person name="Buettner E."/>
        </authorList>
    </citation>
    <scope>NUCLEOTIDE SEQUENCE</scope>
    <source>
        <strain evidence="2">VTCC 930004</strain>
    </source>
</reference>
<dbReference type="Gene3D" id="3.90.180.10">
    <property type="entry name" value="Medium-chain alcohol dehydrogenases, catalytic domain"/>
    <property type="match status" value="1"/>
</dbReference>
<dbReference type="Pfam" id="PF00107">
    <property type="entry name" value="ADH_zinc_N"/>
    <property type="match status" value="1"/>
</dbReference>
<protein>
    <recommendedName>
        <fullName evidence="1">Enoyl reductase (ER) domain-containing protein</fullName>
    </recommendedName>
</protein>
<feature type="domain" description="Enoyl reductase (ER)" evidence="1">
    <location>
        <begin position="17"/>
        <end position="343"/>
    </location>
</feature>
<dbReference type="EMBL" id="JANBPK010000771">
    <property type="protein sequence ID" value="KAJ2932482.1"/>
    <property type="molecule type" value="Genomic_DNA"/>
</dbReference>
<dbReference type="SMART" id="SM00829">
    <property type="entry name" value="PKS_ER"/>
    <property type="match status" value="1"/>
</dbReference>
<dbReference type="PANTHER" id="PTHR45348">
    <property type="entry name" value="HYPOTHETICAL OXIDOREDUCTASE (EUROFUNG)"/>
    <property type="match status" value="1"/>
</dbReference>
<dbReference type="SUPFAM" id="SSF51735">
    <property type="entry name" value="NAD(P)-binding Rossmann-fold domains"/>
    <property type="match status" value="1"/>
</dbReference>
<organism evidence="2 3">
    <name type="scientific">Candolleomyces eurysporus</name>
    <dbReference type="NCBI Taxonomy" id="2828524"/>
    <lineage>
        <taxon>Eukaryota</taxon>
        <taxon>Fungi</taxon>
        <taxon>Dikarya</taxon>
        <taxon>Basidiomycota</taxon>
        <taxon>Agaricomycotina</taxon>
        <taxon>Agaricomycetes</taxon>
        <taxon>Agaricomycetidae</taxon>
        <taxon>Agaricales</taxon>
        <taxon>Agaricineae</taxon>
        <taxon>Psathyrellaceae</taxon>
        <taxon>Candolleomyces</taxon>
    </lineage>
</organism>
<comment type="caution">
    <text evidence="2">The sequence shown here is derived from an EMBL/GenBank/DDBJ whole genome shotgun (WGS) entry which is preliminary data.</text>
</comment>
<dbReference type="InterPro" id="IPR011032">
    <property type="entry name" value="GroES-like_sf"/>
</dbReference>
<dbReference type="PANTHER" id="PTHR45348:SF2">
    <property type="entry name" value="ZINC-TYPE ALCOHOL DEHYDROGENASE-LIKE PROTEIN C2E1P3.01"/>
    <property type="match status" value="1"/>
</dbReference>
<dbReference type="OrthoDB" id="3233595at2759"/>
<dbReference type="Proteomes" id="UP001140091">
    <property type="component" value="Unassembled WGS sequence"/>
</dbReference>
<gene>
    <name evidence="2" type="ORF">H1R20_g4599</name>
</gene>
<keyword evidence="3" id="KW-1185">Reference proteome</keyword>
<dbReference type="InterPro" id="IPR047122">
    <property type="entry name" value="Trans-enoyl_RdTase-like"/>
</dbReference>
<accession>A0A9W8MJR2</accession>
<dbReference type="Pfam" id="PF08240">
    <property type="entry name" value="ADH_N"/>
    <property type="match status" value="1"/>
</dbReference>
<dbReference type="Gene3D" id="3.40.50.720">
    <property type="entry name" value="NAD(P)-binding Rossmann-like Domain"/>
    <property type="match status" value="1"/>
</dbReference>
<evidence type="ECO:0000313" key="2">
    <source>
        <dbReference type="EMBL" id="KAJ2932482.1"/>
    </source>
</evidence>
<proteinExistence type="predicted"/>
<dbReference type="CDD" id="cd08249">
    <property type="entry name" value="enoyl_reductase_like"/>
    <property type="match status" value="1"/>
</dbReference>
<name>A0A9W8MJR2_9AGAR</name>